<dbReference type="SUPFAM" id="SSF160909">
    <property type="entry name" value="ATP12-like"/>
    <property type="match status" value="1"/>
</dbReference>
<dbReference type="Gene3D" id="1.10.3580.10">
    <property type="entry name" value="ATP12 ATPase"/>
    <property type="match status" value="1"/>
</dbReference>
<keyword evidence="5" id="KW-1185">Reference proteome</keyword>
<dbReference type="RefSeq" id="WP_121152969.1">
    <property type="nucleotide sequence ID" value="NZ_CP032829.1"/>
</dbReference>
<dbReference type="InterPro" id="IPR011419">
    <property type="entry name" value="ATP12_ATP_synth-F1-assembly"/>
</dbReference>
<organism evidence="4 5">
    <name type="scientific">Sphingomonas paeninsulae</name>
    <dbReference type="NCBI Taxonomy" id="2319844"/>
    <lineage>
        <taxon>Bacteria</taxon>
        <taxon>Pseudomonadati</taxon>
        <taxon>Pseudomonadota</taxon>
        <taxon>Alphaproteobacteria</taxon>
        <taxon>Sphingomonadales</taxon>
        <taxon>Sphingomonadaceae</taxon>
        <taxon>Sphingomonas</taxon>
    </lineage>
</organism>
<evidence type="ECO:0000256" key="1">
    <source>
        <dbReference type="ARBA" id="ARBA00008231"/>
    </source>
</evidence>
<evidence type="ECO:0000313" key="4">
    <source>
        <dbReference type="EMBL" id="AYJ86344.1"/>
    </source>
</evidence>
<evidence type="ECO:0000256" key="2">
    <source>
        <dbReference type="ARBA" id="ARBA00022946"/>
    </source>
</evidence>
<dbReference type="AlphaFoldDB" id="A0A494TG24"/>
<protein>
    <submittedName>
        <fullName evidence="4">ATPase</fullName>
    </submittedName>
</protein>
<comment type="similarity">
    <text evidence="1">Belongs to the ATP12 family.</text>
</comment>
<evidence type="ECO:0000313" key="5">
    <source>
        <dbReference type="Proteomes" id="UP000276254"/>
    </source>
</evidence>
<reference evidence="4 5" key="1">
    <citation type="submission" date="2018-09" db="EMBL/GenBank/DDBJ databases">
        <title>Sphingomonas peninsula sp. nov., isolated from fildes peninsula, Antarctic soil.</title>
        <authorList>
            <person name="Yingchao G."/>
        </authorList>
    </citation>
    <scope>NUCLEOTIDE SEQUENCE [LARGE SCALE GENOMIC DNA]</scope>
    <source>
        <strain evidence="4 5">YZ-8</strain>
    </source>
</reference>
<dbReference type="PANTHER" id="PTHR21013:SF10">
    <property type="entry name" value="ATP SYNTHASE MITOCHONDRIAL F1 COMPLEX ASSEMBLY FACTOR 2"/>
    <property type="match status" value="1"/>
</dbReference>
<dbReference type="InterPro" id="IPR023335">
    <property type="entry name" value="ATP12_ortho_dom_sf"/>
</dbReference>
<sequence>MKRFWKDVTVQDRGIRLDGKPVRTPGRLPLILPNDALAQAVADEWRSVESEIKPHEMPLTGLSNAAIERIAPDTATYAAGLAVYGETDLLCYRADAPPPLVERQEAVWNPLLDWARQRYDIAFTVTTGVIHTPQPPETVARLSTAVAAHDAFELAALSPIVTIGGSLVIALMIADNAIDPDAAFDACHLDELWQAELWGEEWMAADTRAAHRADFVVGAKLLALLRAA</sequence>
<dbReference type="Proteomes" id="UP000276254">
    <property type="component" value="Chromosome"/>
</dbReference>
<dbReference type="OrthoDB" id="9797825at2"/>
<dbReference type="InterPro" id="IPR042272">
    <property type="entry name" value="ATP12_ATP_synth-F1-assembly_N"/>
</dbReference>
<keyword evidence="3" id="KW-0143">Chaperone</keyword>
<dbReference type="PANTHER" id="PTHR21013">
    <property type="entry name" value="ATP SYNTHASE MITOCHONDRIAL F1 COMPLEX ASSEMBLY FACTOR 2/ATP12 PROTEIN, MITOCHONDRIAL PRECURSOR"/>
    <property type="match status" value="1"/>
</dbReference>
<accession>A0A494TG24</accession>
<evidence type="ECO:0000256" key="3">
    <source>
        <dbReference type="ARBA" id="ARBA00023186"/>
    </source>
</evidence>
<dbReference type="GO" id="GO:0043461">
    <property type="term" value="P:proton-transporting ATP synthase complex assembly"/>
    <property type="evidence" value="ECO:0007669"/>
    <property type="project" value="InterPro"/>
</dbReference>
<dbReference type="EMBL" id="CP032829">
    <property type="protein sequence ID" value="AYJ86344.1"/>
    <property type="molecule type" value="Genomic_DNA"/>
</dbReference>
<proteinExistence type="inferred from homology"/>
<dbReference type="Pfam" id="PF07542">
    <property type="entry name" value="ATP12"/>
    <property type="match status" value="1"/>
</dbReference>
<gene>
    <name evidence="4" type="ORF">D3Y57_10695</name>
</gene>
<keyword evidence="2" id="KW-0809">Transit peptide</keyword>
<dbReference type="Gene3D" id="3.30.2180.10">
    <property type="entry name" value="ATP12-like"/>
    <property type="match status" value="1"/>
</dbReference>
<name>A0A494TG24_SPHPE</name>
<dbReference type="KEGG" id="spha:D3Y57_10695"/>